<name>E0WU75_9ENTR</name>
<dbReference type="STRING" id="663321.REG_1645"/>
<evidence type="ECO:0000313" key="1">
    <source>
        <dbReference type="EMBL" id="EFL91441.1"/>
    </source>
</evidence>
<keyword evidence="2" id="KW-1185">Reference proteome</keyword>
<dbReference type="EMBL" id="GL379637">
    <property type="protein sequence ID" value="EFL91441.1"/>
    <property type="molecule type" value="Genomic_DNA"/>
</dbReference>
<organism evidence="1 2">
    <name type="scientific">Candidatus Regiella insecticola LSR1</name>
    <dbReference type="NCBI Taxonomy" id="663321"/>
    <lineage>
        <taxon>Bacteria</taxon>
        <taxon>Pseudomonadati</taxon>
        <taxon>Pseudomonadota</taxon>
        <taxon>Gammaproteobacteria</taxon>
        <taxon>Enterobacterales</taxon>
        <taxon>Enterobacteriaceae</taxon>
        <taxon>aphid secondary symbionts</taxon>
        <taxon>Candidatus Regiella</taxon>
    </lineage>
</organism>
<protein>
    <submittedName>
        <fullName evidence="1">Uncharacterized protein</fullName>
    </submittedName>
</protein>
<accession>E0WU75</accession>
<dbReference type="RefSeq" id="WP_006705261.1">
    <property type="nucleotide sequence ID" value="NZ_CAWLGB010000049.1"/>
</dbReference>
<dbReference type="Proteomes" id="UP000005726">
    <property type="component" value="Unassembled WGS sequence"/>
</dbReference>
<dbReference type="HOGENOM" id="CLU_2449156_0_0_6"/>
<reference evidence="1" key="1">
    <citation type="journal article" date="2009" name="Environ. Microbiol.">
        <title>Dynamics of genome evolution in facultative symbionts of aphids.</title>
        <authorList>
            <person name="Degnan P.H."/>
            <person name="Leonardo T.E."/>
            <person name="Cass B.N."/>
            <person name="Hurwitz B."/>
            <person name="Stern D."/>
            <person name="Gibbs R.A."/>
            <person name="Richards S."/>
            <person name="Moran N.A."/>
        </authorList>
    </citation>
    <scope>NUCLEOTIDE SEQUENCE [LARGE SCALE GENOMIC DNA]</scope>
    <source>
        <strain evidence="1">LSR1</strain>
    </source>
</reference>
<dbReference type="AlphaFoldDB" id="E0WU75"/>
<evidence type="ECO:0000313" key="2">
    <source>
        <dbReference type="Proteomes" id="UP000005726"/>
    </source>
</evidence>
<gene>
    <name evidence="1" type="ORF">REG_1645</name>
</gene>
<proteinExistence type="predicted"/>
<sequence length="89" mass="9925">MVDNITQARLAGMHFNYLKQGFEQGGFTLIGNVLIPWQGAVIKAIHLENARAPTVVFDEIGAQIRKKTVRAKITSPMLMILRLISIYVS</sequence>